<keyword evidence="8" id="KW-1185">Reference proteome</keyword>
<keyword evidence="3" id="KW-0547">Nucleotide-binding</keyword>
<feature type="domain" description="ABC transporter" evidence="6">
    <location>
        <begin position="2"/>
        <end position="235"/>
    </location>
</feature>
<dbReference type="PANTHER" id="PTHR43335">
    <property type="entry name" value="ABC TRANSPORTER, ATP-BINDING PROTEIN"/>
    <property type="match status" value="1"/>
</dbReference>
<accession>A0ABN3Q3J8</accession>
<evidence type="ECO:0000256" key="2">
    <source>
        <dbReference type="ARBA" id="ARBA00022448"/>
    </source>
</evidence>
<protein>
    <submittedName>
        <fullName evidence="7">ABC transporter ATP-binding protein</fullName>
    </submittedName>
</protein>
<dbReference type="InterPro" id="IPR027417">
    <property type="entry name" value="P-loop_NTPase"/>
</dbReference>
<evidence type="ECO:0000259" key="6">
    <source>
        <dbReference type="PROSITE" id="PS50893"/>
    </source>
</evidence>
<gene>
    <name evidence="7" type="ORF">GCM10010411_56990</name>
</gene>
<dbReference type="PANTHER" id="PTHR43335:SF4">
    <property type="entry name" value="ABC TRANSPORTER, ATP-BINDING PROTEIN"/>
    <property type="match status" value="1"/>
</dbReference>
<dbReference type="PROSITE" id="PS50893">
    <property type="entry name" value="ABC_TRANSPORTER_2"/>
    <property type="match status" value="1"/>
</dbReference>
<dbReference type="PROSITE" id="PS00211">
    <property type="entry name" value="ABC_TRANSPORTER_1"/>
    <property type="match status" value="1"/>
</dbReference>
<dbReference type="GO" id="GO:0005524">
    <property type="term" value="F:ATP binding"/>
    <property type="evidence" value="ECO:0007669"/>
    <property type="project" value="UniProtKB-KW"/>
</dbReference>
<proteinExistence type="inferred from homology"/>
<feature type="compositionally biased region" description="Low complexity" evidence="5">
    <location>
        <begin position="325"/>
        <end position="337"/>
    </location>
</feature>
<comment type="similarity">
    <text evidence="1">Belongs to the ABC transporter superfamily.</text>
</comment>
<dbReference type="SUPFAM" id="SSF52540">
    <property type="entry name" value="P-loop containing nucleoside triphosphate hydrolases"/>
    <property type="match status" value="1"/>
</dbReference>
<feature type="region of interest" description="Disordered" evidence="5">
    <location>
        <begin position="324"/>
        <end position="362"/>
    </location>
</feature>
<reference evidence="7 8" key="1">
    <citation type="journal article" date="2019" name="Int. J. Syst. Evol. Microbiol.">
        <title>The Global Catalogue of Microorganisms (GCM) 10K type strain sequencing project: providing services to taxonomists for standard genome sequencing and annotation.</title>
        <authorList>
            <consortium name="The Broad Institute Genomics Platform"/>
            <consortium name="The Broad Institute Genome Sequencing Center for Infectious Disease"/>
            <person name="Wu L."/>
            <person name="Ma J."/>
        </authorList>
    </citation>
    <scope>NUCLEOTIDE SEQUENCE [LARGE SCALE GENOMIC DNA]</scope>
    <source>
        <strain evidence="7 8">JCM 6833</strain>
    </source>
</reference>
<keyword evidence="2" id="KW-0813">Transport</keyword>
<evidence type="ECO:0000256" key="1">
    <source>
        <dbReference type="ARBA" id="ARBA00005417"/>
    </source>
</evidence>
<evidence type="ECO:0000313" key="8">
    <source>
        <dbReference type="Proteomes" id="UP001501509"/>
    </source>
</evidence>
<evidence type="ECO:0000313" key="7">
    <source>
        <dbReference type="EMBL" id="GAA2614649.1"/>
    </source>
</evidence>
<evidence type="ECO:0000256" key="5">
    <source>
        <dbReference type="SAM" id="MobiDB-lite"/>
    </source>
</evidence>
<sequence>MIVTRALTKRFGRVTAVREVDLNVREGDRYGLLGPNGSGKTTLVRMILGLVYATSGEIEVMGKPIPRRTNEVLREVGALVEGPGAYGHLSGRANLTFLDAAGPGGGGSRKARRLRVEEALTRVGLSGVDDRPVKTYSLGMRQRLGLAAALLHRPRLLVLDEPTNGLDPQGIREVRDLLEELNADGTTIFLCSHLLAEVEQLCTRVGVMDRGRLVLEQEMGQVRSPTGRVVVHTPDADRAVALLDGGVEHRDGARLLVRAADAAELNARLVRAGLRIDEIHLQRRSLEDVVLEATGPGSDRLDANAAAELDEPGVHVDGVRKVEVGQAQGRSQAQSRGQGQGRGLSPGSEQDAWQGTSREFLE</sequence>
<dbReference type="EMBL" id="BAAATD010000008">
    <property type="protein sequence ID" value="GAA2614649.1"/>
    <property type="molecule type" value="Genomic_DNA"/>
</dbReference>
<evidence type="ECO:0000256" key="3">
    <source>
        <dbReference type="ARBA" id="ARBA00022741"/>
    </source>
</evidence>
<comment type="caution">
    <text evidence="7">The sequence shown here is derived from an EMBL/GenBank/DDBJ whole genome shotgun (WGS) entry which is preliminary data.</text>
</comment>
<dbReference type="InterPro" id="IPR003593">
    <property type="entry name" value="AAA+_ATPase"/>
</dbReference>
<dbReference type="InterPro" id="IPR017871">
    <property type="entry name" value="ABC_transporter-like_CS"/>
</dbReference>
<evidence type="ECO:0000256" key="4">
    <source>
        <dbReference type="ARBA" id="ARBA00022840"/>
    </source>
</evidence>
<dbReference type="Pfam" id="PF00005">
    <property type="entry name" value="ABC_tran"/>
    <property type="match status" value="1"/>
</dbReference>
<organism evidence="7 8">
    <name type="scientific">Actinomadura fulvescens</name>
    <dbReference type="NCBI Taxonomy" id="46160"/>
    <lineage>
        <taxon>Bacteria</taxon>
        <taxon>Bacillati</taxon>
        <taxon>Actinomycetota</taxon>
        <taxon>Actinomycetes</taxon>
        <taxon>Streptosporangiales</taxon>
        <taxon>Thermomonosporaceae</taxon>
        <taxon>Actinomadura</taxon>
    </lineage>
</organism>
<dbReference type="Gene3D" id="3.40.50.300">
    <property type="entry name" value="P-loop containing nucleotide triphosphate hydrolases"/>
    <property type="match status" value="1"/>
</dbReference>
<dbReference type="InterPro" id="IPR003439">
    <property type="entry name" value="ABC_transporter-like_ATP-bd"/>
</dbReference>
<name>A0ABN3Q3J8_9ACTN</name>
<dbReference type="Proteomes" id="UP001501509">
    <property type="component" value="Unassembled WGS sequence"/>
</dbReference>
<feature type="compositionally biased region" description="Polar residues" evidence="5">
    <location>
        <begin position="347"/>
        <end position="362"/>
    </location>
</feature>
<dbReference type="RefSeq" id="WP_344545529.1">
    <property type="nucleotide sequence ID" value="NZ_BAAATD010000008.1"/>
</dbReference>
<dbReference type="SMART" id="SM00382">
    <property type="entry name" value="AAA"/>
    <property type="match status" value="1"/>
</dbReference>
<keyword evidence="4 7" id="KW-0067">ATP-binding</keyword>